<dbReference type="Proteomes" id="UP000029121">
    <property type="component" value="Unassembled WGS sequence"/>
</dbReference>
<dbReference type="EMBL" id="KB870996">
    <property type="protein sequence ID" value="EOA12014.1"/>
    <property type="molecule type" value="Genomic_DNA"/>
</dbReference>
<sequence length="48" mass="5652">MKSHKKKNKKSLQQKDLNNPKKVGWTSEDLISEILLRLPEKSVARFRC</sequence>
<keyword evidence="3" id="KW-1185">Reference proteome</keyword>
<evidence type="ECO:0000313" key="3">
    <source>
        <dbReference type="Proteomes" id="UP000029121"/>
    </source>
</evidence>
<reference evidence="3" key="1">
    <citation type="journal article" date="2013" name="Nat. Genet.">
        <title>The Capsella rubella genome and the genomic consequences of rapid mating system evolution.</title>
        <authorList>
            <person name="Slotte T."/>
            <person name="Hazzouri K.M."/>
            <person name="Agren J.A."/>
            <person name="Koenig D."/>
            <person name="Maumus F."/>
            <person name="Guo Y.L."/>
            <person name="Steige K."/>
            <person name="Platts A.E."/>
            <person name="Escobar J.S."/>
            <person name="Newman L.K."/>
            <person name="Wang W."/>
            <person name="Mandakova T."/>
            <person name="Vello E."/>
            <person name="Smith L.M."/>
            <person name="Henz S.R."/>
            <person name="Steffen J."/>
            <person name="Takuno S."/>
            <person name="Brandvain Y."/>
            <person name="Coop G."/>
            <person name="Andolfatto P."/>
            <person name="Hu T.T."/>
            <person name="Blanchette M."/>
            <person name="Clark R.M."/>
            <person name="Quesneville H."/>
            <person name="Nordborg M."/>
            <person name="Gaut B.S."/>
            <person name="Lysak M.A."/>
            <person name="Jenkins J."/>
            <person name="Grimwood J."/>
            <person name="Chapman J."/>
            <person name="Prochnik S."/>
            <person name="Shu S."/>
            <person name="Rokhsar D."/>
            <person name="Schmutz J."/>
            <person name="Weigel D."/>
            <person name="Wright S.I."/>
        </authorList>
    </citation>
    <scope>NUCLEOTIDE SEQUENCE [LARGE SCALE GENOMIC DNA]</scope>
    <source>
        <strain evidence="3">cv. Monte Gargano</strain>
    </source>
</reference>
<gene>
    <name evidence="2" type="ORF">CARUB_v100080580mg</name>
</gene>
<proteinExistence type="predicted"/>
<organism evidence="2 3">
    <name type="scientific">Capsella rubella</name>
    <dbReference type="NCBI Taxonomy" id="81985"/>
    <lineage>
        <taxon>Eukaryota</taxon>
        <taxon>Viridiplantae</taxon>
        <taxon>Streptophyta</taxon>
        <taxon>Embryophyta</taxon>
        <taxon>Tracheophyta</taxon>
        <taxon>Spermatophyta</taxon>
        <taxon>Magnoliopsida</taxon>
        <taxon>eudicotyledons</taxon>
        <taxon>Gunneridae</taxon>
        <taxon>Pentapetalae</taxon>
        <taxon>rosids</taxon>
        <taxon>malvids</taxon>
        <taxon>Brassicales</taxon>
        <taxon>Brassicaceae</taxon>
        <taxon>Camelineae</taxon>
        <taxon>Capsella</taxon>
    </lineage>
</organism>
<dbReference type="AlphaFoldDB" id="R0G6C3"/>
<evidence type="ECO:0000256" key="1">
    <source>
        <dbReference type="SAM" id="MobiDB-lite"/>
    </source>
</evidence>
<accession>R0G6C3</accession>
<evidence type="ECO:0008006" key="4">
    <source>
        <dbReference type="Google" id="ProtNLM"/>
    </source>
</evidence>
<evidence type="ECO:0000313" key="2">
    <source>
        <dbReference type="EMBL" id="EOA12014.1"/>
    </source>
</evidence>
<feature type="non-terminal residue" evidence="2">
    <location>
        <position position="48"/>
    </location>
</feature>
<feature type="region of interest" description="Disordered" evidence="1">
    <location>
        <begin position="1"/>
        <end position="23"/>
    </location>
</feature>
<protein>
    <recommendedName>
        <fullName evidence="4">F-box domain-containing protein</fullName>
    </recommendedName>
</protein>
<name>R0G6C3_9BRAS</name>
<feature type="compositionally biased region" description="Basic residues" evidence="1">
    <location>
        <begin position="1"/>
        <end position="12"/>
    </location>
</feature>